<protein>
    <submittedName>
        <fullName evidence="1">Uncharacterized protein</fullName>
    </submittedName>
</protein>
<gene>
    <name evidence="1" type="ORF">VB248_05930</name>
</gene>
<accession>A0ABU5Q7T9</accession>
<proteinExistence type="predicted"/>
<dbReference type="EMBL" id="JAYFUM010000006">
    <property type="protein sequence ID" value="MEA5138658.1"/>
    <property type="molecule type" value="Genomic_DNA"/>
</dbReference>
<evidence type="ECO:0000313" key="1">
    <source>
        <dbReference type="EMBL" id="MEA5138658.1"/>
    </source>
</evidence>
<sequence length="121" mass="13717">MVVDPNFEIDSAAYNALLNRLNEVHSIDKQGDMSDFQIFSDDQWLTDAAVIDFLNYTKGEWAVELVFVCSENFQKFIVRRITSYTCPKKAALASSLMRRIAAKDQRGTIFVNTDGLLISNN</sequence>
<keyword evidence="2" id="KW-1185">Reference proteome</keyword>
<name>A0ABU5Q7T9_9BACT</name>
<dbReference type="Proteomes" id="UP001302949">
    <property type="component" value="Unassembled WGS sequence"/>
</dbReference>
<reference evidence="1 2" key="1">
    <citation type="submission" date="2023-12" db="EMBL/GenBank/DDBJ databases">
        <title>Novel species of the genus Arcicella isolated from rivers.</title>
        <authorList>
            <person name="Lu H."/>
        </authorList>
    </citation>
    <scope>NUCLEOTIDE SEQUENCE [LARGE SCALE GENOMIC DNA]</scope>
    <source>
        <strain evidence="1 2">KCTC 23307</strain>
    </source>
</reference>
<dbReference type="RefSeq" id="WP_323295825.1">
    <property type="nucleotide sequence ID" value="NZ_JAYFUM010000006.1"/>
</dbReference>
<organism evidence="1 2">
    <name type="scientific">Arcicella rigui</name>
    <dbReference type="NCBI Taxonomy" id="797020"/>
    <lineage>
        <taxon>Bacteria</taxon>
        <taxon>Pseudomonadati</taxon>
        <taxon>Bacteroidota</taxon>
        <taxon>Cytophagia</taxon>
        <taxon>Cytophagales</taxon>
        <taxon>Flectobacillaceae</taxon>
        <taxon>Arcicella</taxon>
    </lineage>
</organism>
<comment type="caution">
    <text evidence="1">The sequence shown here is derived from an EMBL/GenBank/DDBJ whole genome shotgun (WGS) entry which is preliminary data.</text>
</comment>
<evidence type="ECO:0000313" key="2">
    <source>
        <dbReference type="Proteomes" id="UP001302949"/>
    </source>
</evidence>